<dbReference type="EMBL" id="FMXA01000007">
    <property type="protein sequence ID" value="SDA45802.1"/>
    <property type="molecule type" value="Genomic_DNA"/>
</dbReference>
<sequence>MKKLERDVHVERYFPDVLAPAKEMKAIAAGEDPEFHLLYEKAWKWFANTFIFHTDLEGVERWESMLSIIPDPDESLSDRRREILFRVNNRLPYTERTLKPIYDMLYGKDTVIPEVRENQYALVLNLTGDAIWEAGKVKTQARCIAPANLTILACRNLGDYPSEIYATGILRSYRCTRYEMTANAHISVDDTGMHIAGAVVHNFKNHVLAGEE</sequence>
<dbReference type="RefSeq" id="WP_091363859.1">
    <property type="nucleotide sequence ID" value="NZ_FMXA01000007.1"/>
</dbReference>
<dbReference type="Proteomes" id="UP000199689">
    <property type="component" value="Unassembled WGS sequence"/>
</dbReference>
<dbReference type="OrthoDB" id="1851194at2"/>
<proteinExistence type="predicted"/>
<dbReference type="STRING" id="209880.SAMN02910343_00677"/>
<evidence type="ECO:0000313" key="1">
    <source>
        <dbReference type="EMBL" id="SDA45802.1"/>
    </source>
</evidence>
<name>A0A1G5VIX4_9FIRM</name>
<dbReference type="InterPro" id="IPR018755">
    <property type="entry name" value="Phage_Mu_Gp48"/>
</dbReference>
<keyword evidence="2" id="KW-1185">Reference proteome</keyword>
<organism evidence="1 2">
    <name type="scientific">Allisonella histaminiformans</name>
    <dbReference type="NCBI Taxonomy" id="209880"/>
    <lineage>
        <taxon>Bacteria</taxon>
        <taxon>Bacillati</taxon>
        <taxon>Bacillota</taxon>
        <taxon>Negativicutes</taxon>
        <taxon>Veillonellales</taxon>
        <taxon>Veillonellaceae</taxon>
        <taxon>Allisonella</taxon>
    </lineage>
</organism>
<reference evidence="1 2" key="1">
    <citation type="submission" date="2016-10" db="EMBL/GenBank/DDBJ databases">
        <authorList>
            <person name="de Groot N.N."/>
        </authorList>
    </citation>
    <scope>NUCLEOTIDE SEQUENCE [LARGE SCALE GENOMIC DNA]</scope>
    <source>
        <strain evidence="1 2">DSM 15230</strain>
    </source>
</reference>
<gene>
    <name evidence="1" type="ORF">SAMN02910343_00677</name>
</gene>
<dbReference type="Pfam" id="PF10076">
    <property type="entry name" value="Phage_Mu_Gp48"/>
    <property type="match status" value="1"/>
</dbReference>
<accession>A0A1G5VIX4</accession>
<evidence type="ECO:0000313" key="2">
    <source>
        <dbReference type="Proteomes" id="UP000199689"/>
    </source>
</evidence>
<protein>
    <recommendedName>
        <fullName evidence="3">DUF2313 domain-containing protein</fullName>
    </recommendedName>
</protein>
<dbReference type="GeneID" id="87755711"/>
<evidence type="ECO:0008006" key="3">
    <source>
        <dbReference type="Google" id="ProtNLM"/>
    </source>
</evidence>
<dbReference type="AlphaFoldDB" id="A0A1G5VIX4"/>